<gene>
    <name evidence="2" type="ORF">GCM10010422_75370</name>
</gene>
<keyword evidence="3" id="KW-1185">Reference proteome</keyword>
<comment type="caution">
    <text evidence="2">The sequence shown here is derived from an EMBL/GenBank/DDBJ whole genome shotgun (WGS) entry which is preliminary data.</text>
</comment>
<dbReference type="EMBL" id="BAAATL010000053">
    <property type="protein sequence ID" value="GAA2512160.1"/>
    <property type="molecule type" value="Genomic_DNA"/>
</dbReference>
<sequence length="47" mass="4963">MFGGYVVELSENLAHGVAQDVRGPYGADQRSDGEVTLPGEQMNGTLP</sequence>
<feature type="region of interest" description="Disordered" evidence="1">
    <location>
        <begin position="17"/>
        <end position="47"/>
    </location>
</feature>
<evidence type="ECO:0000313" key="2">
    <source>
        <dbReference type="EMBL" id="GAA2512160.1"/>
    </source>
</evidence>
<protein>
    <submittedName>
        <fullName evidence="2">Uncharacterized protein</fullName>
    </submittedName>
</protein>
<proteinExistence type="predicted"/>
<organism evidence="2 3">
    <name type="scientific">Streptomyces graminearus</name>
    <dbReference type="NCBI Taxonomy" id="284030"/>
    <lineage>
        <taxon>Bacteria</taxon>
        <taxon>Bacillati</taxon>
        <taxon>Actinomycetota</taxon>
        <taxon>Actinomycetes</taxon>
        <taxon>Kitasatosporales</taxon>
        <taxon>Streptomycetaceae</taxon>
        <taxon>Streptomyces</taxon>
    </lineage>
</organism>
<name>A0ABP6A984_9ACTN</name>
<dbReference type="Proteomes" id="UP001501721">
    <property type="component" value="Unassembled WGS sequence"/>
</dbReference>
<reference evidence="3" key="1">
    <citation type="journal article" date="2019" name="Int. J. Syst. Evol. Microbiol.">
        <title>The Global Catalogue of Microorganisms (GCM) 10K type strain sequencing project: providing services to taxonomists for standard genome sequencing and annotation.</title>
        <authorList>
            <consortium name="The Broad Institute Genomics Platform"/>
            <consortium name="The Broad Institute Genome Sequencing Center for Infectious Disease"/>
            <person name="Wu L."/>
            <person name="Ma J."/>
        </authorList>
    </citation>
    <scope>NUCLEOTIDE SEQUENCE [LARGE SCALE GENOMIC DNA]</scope>
    <source>
        <strain evidence="3">JCM 6923</strain>
    </source>
</reference>
<evidence type="ECO:0000313" key="3">
    <source>
        <dbReference type="Proteomes" id="UP001501721"/>
    </source>
</evidence>
<evidence type="ECO:0000256" key="1">
    <source>
        <dbReference type="SAM" id="MobiDB-lite"/>
    </source>
</evidence>
<accession>A0ABP6A984</accession>